<dbReference type="OrthoDB" id="650311at2"/>
<accession>A0A4D7QQA4</accession>
<keyword evidence="7" id="KW-0333">Golgi apparatus</keyword>
<evidence type="ECO:0000256" key="8">
    <source>
        <dbReference type="ARBA" id="ARBA00023136"/>
    </source>
</evidence>
<protein>
    <submittedName>
        <fullName evidence="10">Uncharacterized protein</fullName>
    </submittedName>
</protein>
<dbReference type="GO" id="GO:0000026">
    <property type="term" value="F:alpha-1,2-mannosyltransferase activity"/>
    <property type="evidence" value="ECO:0007669"/>
    <property type="project" value="TreeGrafter"/>
</dbReference>
<dbReference type="GO" id="GO:0012505">
    <property type="term" value="C:endomembrane system"/>
    <property type="evidence" value="ECO:0007669"/>
    <property type="project" value="UniProtKB-SubCell"/>
</dbReference>
<evidence type="ECO:0000256" key="2">
    <source>
        <dbReference type="ARBA" id="ARBA00004606"/>
    </source>
</evidence>
<name>A0A4D7QQA4_9HYPH</name>
<dbReference type="PANTHER" id="PTHR31646:SF1">
    <property type="entry name" value="ALPHA-1,2-MANNOSYLTRANSFERASE MNN2"/>
    <property type="match status" value="1"/>
</dbReference>
<evidence type="ECO:0000256" key="4">
    <source>
        <dbReference type="ARBA" id="ARBA00022692"/>
    </source>
</evidence>
<sequence length="408" mass="43691">MSGRPPPFDARKRPEALSAMIQSNPTPDGPAAAGQISRGIVVCGGGKRYFTCAWVLVSLLRHHGCLLPIEFWHRGPAELDTGMADLIAAKDVTVRDATGVFAPGIDRQPEMLRLGAIAASAFDEVLYVDADCAPLTDISVLFDWPGVAELGLLLFPGRGDIGEANPAWPLAGLASRSVPSVDPGLVVIDRRRHRDLVAQAIRLAGALTPAALPGQRPASALLLAALAAGRPFGLAPYTPFDVELDLIHRDLQGEAMVQHRRTSKWHLGGQDRETPDDASTRAARDSLIELGRQWSGAIFQAPADAAVAEQDALIATGRFVYQSGDSRWRLLTLHRGGRIGAGRAEFEQHWAVVERDGEPVLQFYSDIRLAIEFRRLADGTWRGASCGPPGFAARLAAADTPGLTVAPP</sequence>
<dbReference type="InterPro" id="IPR029044">
    <property type="entry name" value="Nucleotide-diphossugar_trans"/>
</dbReference>
<comment type="subcellular location">
    <subcellularLocation>
        <location evidence="9">Endomembrane system</location>
        <topology evidence="9">Single-pass membrane protein</topology>
    </subcellularLocation>
    <subcellularLocation>
        <location evidence="1">Golgi apparatus membrane</location>
    </subcellularLocation>
    <subcellularLocation>
        <location evidence="2">Membrane</location>
        <topology evidence="2">Single-pass type II membrane protein</topology>
    </subcellularLocation>
</comment>
<dbReference type="GO" id="GO:0016020">
    <property type="term" value="C:membrane"/>
    <property type="evidence" value="ECO:0007669"/>
    <property type="project" value="UniProtKB-SubCell"/>
</dbReference>
<evidence type="ECO:0000256" key="6">
    <source>
        <dbReference type="ARBA" id="ARBA00022989"/>
    </source>
</evidence>
<evidence type="ECO:0000256" key="7">
    <source>
        <dbReference type="ARBA" id="ARBA00023034"/>
    </source>
</evidence>
<evidence type="ECO:0000256" key="9">
    <source>
        <dbReference type="ARBA" id="ARBA00037847"/>
    </source>
</evidence>
<keyword evidence="4" id="KW-0812">Transmembrane</keyword>
<keyword evidence="11" id="KW-1185">Reference proteome</keyword>
<organism evidence="10 11">
    <name type="scientific">Phreatobacter aquaticus</name>
    <dbReference type="NCBI Taxonomy" id="2570229"/>
    <lineage>
        <taxon>Bacteria</taxon>
        <taxon>Pseudomonadati</taxon>
        <taxon>Pseudomonadota</taxon>
        <taxon>Alphaproteobacteria</taxon>
        <taxon>Hyphomicrobiales</taxon>
        <taxon>Phreatobacteraceae</taxon>
        <taxon>Phreatobacter</taxon>
    </lineage>
</organism>
<keyword evidence="5" id="KW-0735">Signal-anchor</keyword>
<dbReference type="SUPFAM" id="SSF53448">
    <property type="entry name" value="Nucleotide-diphospho-sugar transferases"/>
    <property type="match status" value="1"/>
</dbReference>
<dbReference type="AlphaFoldDB" id="A0A4D7QQA4"/>
<proteinExistence type="predicted"/>
<keyword evidence="6" id="KW-1133">Transmembrane helix</keyword>
<evidence type="ECO:0000313" key="10">
    <source>
        <dbReference type="EMBL" id="QCK87806.1"/>
    </source>
</evidence>
<dbReference type="PANTHER" id="PTHR31646">
    <property type="entry name" value="ALPHA-1,2-MANNOSYLTRANSFERASE MNN2"/>
    <property type="match status" value="1"/>
</dbReference>
<dbReference type="GO" id="GO:0046354">
    <property type="term" value="P:mannan biosynthetic process"/>
    <property type="evidence" value="ECO:0007669"/>
    <property type="project" value="TreeGrafter"/>
</dbReference>
<dbReference type="EMBL" id="CP039865">
    <property type="protein sequence ID" value="QCK87806.1"/>
    <property type="molecule type" value="Genomic_DNA"/>
</dbReference>
<keyword evidence="3" id="KW-0808">Transferase</keyword>
<dbReference type="RefSeq" id="WP_137101134.1">
    <property type="nucleotide sequence ID" value="NZ_CP039865.1"/>
</dbReference>
<dbReference type="KEGG" id="paqt:E8L99_19625"/>
<evidence type="ECO:0000256" key="1">
    <source>
        <dbReference type="ARBA" id="ARBA00004394"/>
    </source>
</evidence>
<dbReference type="InterPro" id="IPR022751">
    <property type="entry name" value="Alpha_mannosyltransferase"/>
</dbReference>
<evidence type="ECO:0000313" key="11">
    <source>
        <dbReference type="Proteomes" id="UP000298588"/>
    </source>
</evidence>
<reference evidence="10 11" key="1">
    <citation type="submission" date="2019-04" db="EMBL/GenBank/DDBJ databases">
        <title>Phreatobacter aquaticus sp. nov.</title>
        <authorList>
            <person name="Choi A."/>
            <person name="Baek K."/>
        </authorList>
    </citation>
    <scope>NUCLEOTIDE SEQUENCE [LARGE SCALE GENOMIC DNA]</scope>
    <source>
        <strain evidence="10 11">NMCR1094</strain>
    </source>
</reference>
<dbReference type="Proteomes" id="UP000298588">
    <property type="component" value="Chromosome"/>
</dbReference>
<evidence type="ECO:0000256" key="5">
    <source>
        <dbReference type="ARBA" id="ARBA00022968"/>
    </source>
</evidence>
<dbReference type="Pfam" id="PF11051">
    <property type="entry name" value="Mannosyl_trans3"/>
    <property type="match status" value="1"/>
</dbReference>
<keyword evidence="8" id="KW-0472">Membrane</keyword>
<gene>
    <name evidence="10" type="ORF">E8L99_19625</name>
</gene>
<evidence type="ECO:0000256" key="3">
    <source>
        <dbReference type="ARBA" id="ARBA00022679"/>
    </source>
</evidence>